<dbReference type="EMBL" id="GL833131">
    <property type="protein sequence ID" value="EGB07429.1"/>
    <property type="molecule type" value="Genomic_DNA"/>
</dbReference>
<feature type="compositionally biased region" description="Low complexity" evidence="1">
    <location>
        <begin position="155"/>
        <end position="181"/>
    </location>
</feature>
<dbReference type="RefSeq" id="XP_009038046.1">
    <property type="nucleotide sequence ID" value="XM_009039798.1"/>
</dbReference>
<dbReference type="Pfam" id="PF05711">
    <property type="entry name" value="TylF"/>
    <property type="match status" value="2"/>
</dbReference>
<dbReference type="KEGG" id="aaf:AURANDRAFT_64923"/>
<evidence type="ECO:0000313" key="3">
    <source>
        <dbReference type="Proteomes" id="UP000002729"/>
    </source>
</evidence>
<dbReference type="GeneID" id="20225076"/>
<feature type="compositionally biased region" description="Pro residues" evidence="1">
    <location>
        <begin position="138"/>
        <end position="154"/>
    </location>
</feature>
<dbReference type="InterPro" id="IPR051425">
    <property type="entry name" value="Formin_Homology"/>
</dbReference>
<dbReference type="OrthoDB" id="198715at2759"/>
<dbReference type="InterPro" id="IPR029063">
    <property type="entry name" value="SAM-dependent_MTases_sf"/>
</dbReference>
<dbReference type="PANTHER" id="PTHR45725:SF1">
    <property type="entry name" value="DISHEVELLED ASSOCIATED ACTIVATOR OF MORPHOGENESIS, ISOFORM D"/>
    <property type="match status" value="1"/>
</dbReference>
<gene>
    <name evidence="2" type="ORF">AURANDRAFT_64923</name>
</gene>
<dbReference type="Proteomes" id="UP000002729">
    <property type="component" value="Unassembled WGS sequence"/>
</dbReference>
<feature type="compositionally biased region" description="Pro residues" evidence="1">
    <location>
        <begin position="92"/>
        <end position="106"/>
    </location>
</feature>
<sequence>MAFQLPPGLRPSAAPPPGMGAPPPGMGAPPPGLGGGGGASSPPLQISADALAAMSASALGPRSAPAPPSFMPFANQRAGGSSLAAQFAAPSAVPPAPGFGAPPPPGMARRAPPKTTAPPPPPPPPPAGMLLSDLVARAPPPSQPAPPPPPPPNPVAASLALEAEASQALAEASAALEAASLDPKPRARPATPAPRPITSHAQLPRMPGSSCMSSRDVAYVVRSHMRPLETADSYTDDYYNHKYAQRRLAGGDDGGSLVAPVWVETKEHTKARAAHMSNDLKNVTQKWEEGNRVLGHVVRQDVKTARALMSVPAGLVGESGSRPFTSAMWVARDAVDGGKVALLDLGECRSLGHATDAGDARFAALREECARLLGRVARAIAKCDPHPLDVSPTYVDHLLGKGPPPPCAGAAPVAHTKESGAVFSALMGLPKGVRLLADFVKVMPATAAASPLLRATLETPRPAADLVFPDVDAALHAALRGDTFASRVPLKTLVHLVDGLLASPNLFELLRQHSRAEGRREGRATGCDGLPAAAEAMLRPRPLGASAPADDGRPPPSWTTFCVASPTGERRAPRMDAETFEAAVDAHFGTYGPGIARLVLNLTGAASGEECRPGPAPGQVRTRPMVPGLRFCGEDWPCAGAATMVGVARLASLAAILRVVEAERVAGDVVELGSWRCGAAAFARRVLDAVGGGARVAGAAATLRAAGASAVALHAGRFAETVPEFRATGRGVAVLRVDANFCGSYQDALYGLYDRVPVGGFVVFTHPEVMRCWLDFKADQGLPEDLVRVDLASAFFRKRADVVVDASKRRRPFERPGGFRT</sequence>
<evidence type="ECO:0000256" key="1">
    <source>
        <dbReference type="SAM" id="MobiDB-lite"/>
    </source>
</evidence>
<keyword evidence="3" id="KW-1185">Reference proteome</keyword>
<name>F0YC87_AURAN</name>
<organism evidence="3">
    <name type="scientific">Aureococcus anophagefferens</name>
    <name type="common">Harmful bloom alga</name>
    <dbReference type="NCBI Taxonomy" id="44056"/>
    <lineage>
        <taxon>Eukaryota</taxon>
        <taxon>Sar</taxon>
        <taxon>Stramenopiles</taxon>
        <taxon>Ochrophyta</taxon>
        <taxon>Pelagophyceae</taxon>
        <taxon>Pelagomonadales</taxon>
        <taxon>Pelagomonadaceae</taxon>
        <taxon>Aureococcus</taxon>
    </lineage>
</organism>
<accession>F0YC87</accession>
<dbReference type="AlphaFoldDB" id="F0YC87"/>
<feature type="compositionally biased region" description="Low complexity" evidence="1">
    <location>
        <begin position="1"/>
        <end position="12"/>
    </location>
</feature>
<feature type="compositionally biased region" description="Pro residues" evidence="1">
    <location>
        <begin position="13"/>
        <end position="32"/>
    </location>
</feature>
<dbReference type="InterPro" id="IPR008884">
    <property type="entry name" value="TylF_MeTrfase"/>
</dbReference>
<reference evidence="2 3" key="1">
    <citation type="journal article" date="2011" name="Proc. Natl. Acad. Sci. U.S.A.">
        <title>Niche of harmful alga Aureococcus anophagefferens revealed through ecogenomics.</title>
        <authorList>
            <person name="Gobler C.J."/>
            <person name="Berry D.L."/>
            <person name="Dyhrman S.T."/>
            <person name="Wilhelm S.W."/>
            <person name="Salamov A."/>
            <person name="Lobanov A.V."/>
            <person name="Zhang Y."/>
            <person name="Collier J.L."/>
            <person name="Wurch L.L."/>
            <person name="Kustka A.B."/>
            <person name="Dill B.D."/>
            <person name="Shah M."/>
            <person name="VerBerkmoes N.C."/>
            <person name="Kuo A."/>
            <person name="Terry A."/>
            <person name="Pangilinan J."/>
            <person name="Lindquist E.A."/>
            <person name="Lucas S."/>
            <person name="Paulsen I.T."/>
            <person name="Hattenrath-Lehmann T.K."/>
            <person name="Talmage S.C."/>
            <person name="Walker E.A."/>
            <person name="Koch F."/>
            <person name="Burson A.M."/>
            <person name="Marcoval M.A."/>
            <person name="Tang Y.Z."/>
            <person name="Lecleir G.R."/>
            <person name="Coyne K.J."/>
            <person name="Berg G.M."/>
            <person name="Bertrand E.M."/>
            <person name="Saito M.A."/>
            <person name="Gladyshev V.N."/>
            <person name="Grigoriev I.V."/>
        </authorList>
    </citation>
    <scope>NUCLEOTIDE SEQUENCE [LARGE SCALE GENOMIC DNA]</scope>
    <source>
        <strain evidence="3">CCMP 1984</strain>
    </source>
</reference>
<dbReference type="Gene3D" id="3.40.50.150">
    <property type="entry name" value="Vaccinia Virus protein VP39"/>
    <property type="match status" value="2"/>
</dbReference>
<evidence type="ECO:0000313" key="2">
    <source>
        <dbReference type="EMBL" id="EGB07429.1"/>
    </source>
</evidence>
<dbReference type="PANTHER" id="PTHR45725">
    <property type="entry name" value="FORMIN HOMOLOGY 2 FAMILY MEMBER"/>
    <property type="match status" value="1"/>
</dbReference>
<protein>
    <submittedName>
        <fullName evidence="2">Uncharacterized protein</fullName>
    </submittedName>
</protein>
<feature type="compositionally biased region" description="Pro residues" evidence="1">
    <location>
        <begin position="115"/>
        <end position="127"/>
    </location>
</feature>
<dbReference type="InParanoid" id="F0YC87"/>
<feature type="compositionally biased region" description="Low complexity" evidence="1">
    <location>
        <begin position="40"/>
        <end position="63"/>
    </location>
</feature>
<proteinExistence type="predicted"/>
<dbReference type="eggNOG" id="ENOG502S4R8">
    <property type="taxonomic scope" value="Eukaryota"/>
</dbReference>
<feature type="region of interest" description="Disordered" evidence="1">
    <location>
        <begin position="1"/>
        <end position="212"/>
    </location>
</feature>